<dbReference type="EMBL" id="BMAO01002435">
    <property type="protein sequence ID" value="GFQ80706.1"/>
    <property type="molecule type" value="Genomic_DNA"/>
</dbReference>
<reference evidence="1" key="1">
    <citation type="submission" date="2020-07" db="EMBL/GenBank/DDBJ databases">
        <title>Multicomponent nature underlies the extraordinary mechanical properties of spider dragline silk.</title>
        <authorList>
            <person name="Kono N."/>
            <person name="Nakamura H."/>
            <person name="Mori M."/>
            <person name="Yoshida Y."/>
            <person name="Ohtoshi R."/>
            <person name="Malay A.D."/>
            <person name="Moran D.A.P."/>
            <person name="Tomita M."/>
            <person name="Numata K."/>
            <person name="Arakawa K."/>
        </authorList>
    </citation>
    <scope>NUCLEOTIDE SEQUENCE</scope>
</reference>
<dbReference type="Proteomes" id="UP000887116">
    <property type="component" value="Unassembled WGS sequence"/>
</dbReference>
<evidence type="ECO:0000313" key="1">
    <source>
        <dbReference type="EMBL" id="GFQ80706.1"/>
    </source>
</evidence>
<keyword evidence="2" id="KW-1185">Reference proteome</keyword>
<dbReference type="AlphaFoldDB" id="A0A8X6KQH8"/>
<name>A0A8X6KQH8_TRICU</name>
<evidence type="ECO:0000313" key="2">
    <source>
        <dbReference type="Proteomes" id="UP000887116"/>
    </source>
</evidence>
<proteinExistence type="predicted"/>
<organism evidence="1 2">
    <name type="scientific">Trichonephila clavata</name>
    <name type="common">Joro spider</name>
    <name type="synonym">Nephila clavata</name>
    <dbReference type="NCBI Taxonomy" id="2740835"/>
    <lineage>
        <taxon>Eukaryota</taxon>
        <taxon>Metazoa</taxon>
        <taxon>Ecdysozoa</taxon>
        <taxon>Arthropoda</taxon>
        <taxon>Chelicerata</taxon>
        <taxon>Arachnida</taxon>
        <taxon>Araneae</taxon>
        <taxon>Araneomorphae</taxon>
        <taxon>Entelegynae</taxon>
        <taxon>Araneoidea</taxon>
        <taxon>Nephilidae</taxon>
        <taxon>Trichonephila</taxon>
    </lineage>
</organism>
<gene>
    <name evidence="1" type="ORF">TNCT_366191</name>
</gene>
<comment type="caution">
    <text evidence="1">The sequence shown here is derived from an EMBL/GenBank/DDBJ whole genome shotgun (WGS) entry which is preliminary data.</text>
</comment>
<sequence length="136" mass="14853">MGRADCVVSPKMRDHSIRGGGVMYRANEVHRAQEKHTVLKIYKWPVRYAVLTSNVCGEVLQILWGGAISGGDCHPSPDNTVTHTVQGISTVKRRKPQASLRPGYAVRKDASPLDNPTKTCSCSGVVQDVVPSNWNV</sequence>
<accession>A0A8X6KQH8</accession>
<protein>
    <submittedName>
        <fullName evidence="1">Uncharacterized protein</fullName>
    </submittedName>
</protein>